<sequence length="397" mass="44759">MAKRNILFVDDDDNLLMAIRRQLRGKFDLLTSVGGKHALELLKEQEIAVCVADMRMPNMDGLQLLEKVQQVSPETVRIMLTGNADQATAIDAINKGRIFRFFSKPYDSDLLEQGLNDALRQYRLITAEKSLIEETLAGSVKVLTDVMAQMNPAIFGRAMKVKRWCDRIAPELQYPRSWELGVAALLCPIGMVSMPPDVLARMAQGKPLQPLERDLMKRTPEVGRKLISNIPRLEAIAEIVFLQFRNFDGSGFPEKGPSGEGIPLGARILRILNDLAEIGVTDLPTDIDFEQLERHKHRYDPALFTTIRNLLAIVDEEGDLPPEGREMAVLVDKLQVNDYLMTDLETTEDRVVLTHGTYISEVRLERIRAFQRLHKFREPVQILRGAKPASSHSVVNA</sequence>
<protein>
    <submittedName>
        <fullName evidence="3">Response regulator c-di-GMP phosphodiesterase, RpfG family, contains REC and HD-GYP domains</fullName>
    </submittedName>
</protein>
<dbReference type="CDD" id="cd17569">
    <property type="entry name" value="REC_HupR-like"/>
    <property type="match status" value="1"/>
</dbReference>
<feature type="domain" description="Response regulatory" evidence="2">
    <location>
        <begin position="5"/>
        <end position="119"/>
    </location>
</feature>
<dbReference type="Gene3D" id="1.10.3210.10">
    <property type="entry name" value="Hypothetical protein af1432"/>
    <property type="match status" value="1"/>
</dbReference>
<dbReference type="RefSeq" id="WP_097053549.1">
    <property type="nucleotide sequence ID" value="NZ_OBMM01000008.1"/>
</dbReference>
<feature type="modified residue" description="4-aspartylphosphate" evidence="1">
    <location>
        <position position="53"/>
    </location>
</feature>
<dbReference type="GO" id="GO:0000160">
    <property type="term" value="P:phosphorelay signal transduction system"/>
    <property type="evidence" value="ECO:0007669"/>
    <property type="project" value="InterPro"/>
</dbReference>
<dbReference type="SUPFAM" id="SSF52172">
    <property type="entry name" value="CheY-like"/>
    <property type="match status" value="1"/>
</dbReference>
<reference evidence="3 4" key="1">
    <citation type="submission" date="2017-08" db="EMBL/GenBank/DDBJ databases">
        <authorList>
            <person name="de Groot N.N."/>
        </authorList>
    </citation>
    <scope>NUCLEOTIDE SEQUENCE [LARGE SCALE GENOMIC DNA]</scope>
    <source>
        <strain evidence="3 4">USBA 78</strain>
    </source>
</reference>
<dbReference type="PROSITE" id="PS50110">
    <property type="entry name" value="RESPONSE_REGULATORY"/>
    <property type="match status" value="1"/>
</dbReference>
<dbReference type="InterPro" id="IPR001789">
    <property type="entry name" value="Sig_transdc_resp-reg_receiver"/>
</dbReference>
<evidence type="ECO:0000313" key="4">
    <source>
        <dbReference type="Proteomes" id="UP000219068"/>
    </source>
</evidence>
<organism evidence="3 4">
    <name type="scientific">Thalassospira xiamenensis</name>
    <dbReference type="NCBI Taxonomy" id="220697"/>
    <lineage>
        <taxon>Bacteria</taxon>
        <taxon>Pseudomonadati</taxon>
        <taxon>Pseudomonadota</taxon>
        <taxon>Alphaproteobacteria</taxon>
        <taxon>Rhodospirillales</taxon>
        <taxon>Thalassospiraceae</taxon>
        <taxon>Thalassospira</taxon>
    </lineage>
</organism>
<dbReference type="InterPro" id="IPR052020">
    <property type="entry name" value="Cyclic_di-GMP/3'3'-cGAMP_PDE"/>
</dbReference>
<dbReference type="PANTHER" id="PTHR45228:SF8">
    <property type="entry name" value="TWO-COMPONENT RESPONSE REGULATOR-RELATED"/>
    <property type="match status" value="1"/>
</dbReference>
<dbReference type="Pfam" id="PF13487">
    <property type="entry name" value="HD_5"/>
    <property type="match status" value="1"/>
</dbReference>
<dbReference type="Proteomes" id="UP000219068">
    <property type="component" value="Unassembled WGS sequence"/>
</dbReference>
<dbReference type="SMART" id="SM00448">
    <property type="entry name" value="REC"/>
    <property type="match status" value="1"/>
</dbReference>
<dbReference type="PANTHER" id="PTHR45228">
    <property type="entry name" value="CYCLIC DI-GMP PHOSPHODIESTERASE TM_0186-RELATED"/>
    <property type="match status" value="1"/>
</dbReference>
<dbReference type="EMBL" id="OBMM01000008">
    <property type="protein sequence ID" value="SOC30219.1"/>
    <property type="molecule type" value="Genomic_DNA"/>
</dbReference>
<evidence type="ECO:0000313" key="3">
    <source>
        <dbReference type="EMBL" id="SOC30219.1"/>
    </source>
</evidence>
<keyword evidence="1" id="KW-0597">Phosphoprotein</keyword>
<name>A0A285U204_9PROT</name>
<dbReference type="Gene3D" id="3.40.50.2300">
    <property type="match status" value="1"/>
</dbReference>
<evidence type="ECO:0000256" key="1">
    <source>
        <dbReference type="PROSITE-ProRule" id="PRU00169"/>
    </source>
</evidence>
<evidence type="ECO:0000259" key="2">
    <source>
        <dbReference type="PROSITE" id="PS50110"/>
    </source>
</evidence>
<dbReference type="InterPro" id="IPR011006">
    <property type="entry name" value="CheY-like_superfamily"/>
</dbReference>
<dbReference type="AlphaFoldDB" id="A0A285U204"/>
<gene>
    <name evidence="3" type="ORF">SAMN05428964_108184</name>
</gene>
<accession>A0A285U204</accession>
<proteinExistence type="predicted"/>
<dbReference type="Pfam" id="PF00072">
    <property type="entry name" value="Response_reg"/>
    <property type="match status" value="1"/>
</dbReference>